<evidence type="ECO:0000313" key="2">
    <source>
        <dbReference type="Proteomes" id="UP000549971"/>
    </source>
</evidence>
<dbReference type="EMBL" id="JACHMY010000001">
    <property type="protein sequence ID" value="MBB5834935.1"/>
    <property type="molecule type" value="Genomic_DNA"/>
</dbReference>
<dbReference type="AlphaFoldDB" id="A0A7W9J3Y9"/>
<name>A0A7W9J3Y9_9ACTN</name>
<gene>
    <name evidence="1" type="ORF">HDA39_001669</name>
</gene>
<comment type="caution">
    <text evidence="1">The sequence shown here is derived from an EMBL/GenBank/DDBJ whole genome shotgun (WGS) entry which is preliminary data.</text>
</comment>
<proteinExistence type="predicted"/>
<sequence length="37" mass="4032">MRAIGSVDDLAAETFESGDELDGLLAFTYAERLREIG</sequence>
<organism evidence="1 2">
    <name type="scientific">Kribbella italica</name>
    <dbReference type="NCBI Taxonomy" id="1540520"/>
    <lineage>
        <taxon>Bacteria</taxon>
        <taxon>Bacillati</taxon>
        <taxon>Actinomycetota</taxon>
        <taxon>Actinomycetes</taxon>
        <taxon>Propionibacteriales</taxon>
        <taxon>Kribbellaceae</taxon>
        <taxon>Kribbella</taxon>
    </lineage>
</organism>
<dbReference type="Proteomes" id="UP000549971">
    <property type="component" value="Unassembled WGS sequence"/>
</dbReference>
<protein>
    <submittedName>
        <fullName evidence="1">Uncharacterized protein</fullName>
    </submittedName>
</protein>
<accession>A0A7W9J3Y9</accession>
<reference evidence="1 2" key="1">
    <citation type="submission" date="2020-08" db="EMBL/GenBank/DDBJ databases">
        <title>Sequencing the genomes of 1000 actinobacteria strains.</title>
        <authorList>
            <person name="Klenk H.-P."/>
        </authorList>
    </citation>
    <scope>NUCLEOTIDE SEQUENCE [LARGE SCALE GENOMIC DNA]</scope>
    <source>
        <strain evidence="1 2">DSM 28967</strain>
    </source>
</reference>
<evidence type="ECO:0000313" key="1">
    <source>
        <dbReference type="EMBL" id="MBB5834935.1"/>
    </source>
</evidence>
<keyword evidence="2" id="KW-1185">Reference proteome</keyword>